<protein>
    <submittedName>
        <fullName evidence="2">Helix-turn-helix transcriptional regulator</fullName>
    </submittedName>
</protein>
<evidence type="ECO:0000313" key="2">
    <source>
        <dbReference type="EMBL" id="MBE6092127.1"/>
    </source>
</evidence>
<dbReference type="GO" id="GO:0003677">
    <property type="term" value="F:DNA binding"/>
    <property type="evidence" value="ECO:0007669"/>
    <property type="project" value="InterPro"/>
</dbReference>
<dbReference type="InterPro" id="IPR001387">
    <property type="entry name" value="Cro/C1-type_HTH"/>
</dbReference>
<sequence>MENTNCNIGQRIYDLRIERDIQQGELARAVHLHQSVLNRIEKGLRPARDDEIRRIALHFGVSADYLLDLPNSINVNARSTDKEHTAELSISADDELTLIKKFRTLDARGQHAVMDTVEREYSYIATDIPKEA</sequence>
<name>A0A927WQJ2_SELRU</name>
<organism evidence="2 3">
    <name type="scientific">Selenomonas ruminantium</name>
    <dbReference type="NCBI Taxonomy" id="971"/>
    <lineage>
        <taxon>Bacteria</taxon>
        <taxon>Bacillati</taxon>
        <taxon>Bacillota</taxon>
        <taxon>Negativicutes</taxon>
        <taxon>Selenomonadales</taxon>
        <taxon>Selenomonadaceae</taxon>
        <taxon>Selenomonas</taxon>
    </lineage>
</organism>
<dbReference type="AlphaFoldDB" id="A0A927WQJ2"/>
<dbReference type="SUPFAM" id="SSF47413">
    <property type="entry name" value="lambda repressor-like DNA-binding domains"/>
    <property type="match status" value="1"/>
</dbReference>
<dbReference type="CDD" id="cd00093">
    <property type="entry name" value="HTH_XRE"/>
    <property type="match status" value="1"/>
</dbReference>
<gene>
    <name evidence="2" type="ORF">E7201_02955</name>
</gene>
<evidence type="ECO:0000259" key="1">
    <source>
        <dbReference type="PROSITE" id="PS50943"/>
    </source>
</evidence>
<dbReference type="InterPro" id="IPR010982">
    <property type="entry name" value="Lambda_DNA-bd_dom_sf"/>
</dbReference>
<dbReference type="Gene3D" id="1.10.260.40">
    <property type="entry name" value="lambda repressor-like DNA-binding domains"/>
    <property type="match status" value="1"/>
</dbReference>
<comment type="caution">
    <text evidence="2">The sequence shown here is derived from an EMBL/GenBank/DDBJ whole genome shotgun (WGS) entry which is preliminary data.</text>
</comment>
<proteinExistence type="predicted"/>
<evidence type="ECO:0000313" key="3">
    <source>
        <dbReference type="Proteomes" id="UP000761380"/>
    </source>
</evidence>
<reference evidence="2" key="1">
    <citation type="submission" date="2019-04" db="EMBL/GenBank/DDBJ databases">
        <title>Evolution of Biomass-Degrading Anaerobic Consortia Revealed by Metagenomics.</title>
        <authorList>
            <person name="Peng X."/>
        </authorList>
    </citation>
    <scope>NUCLEOTIDE SEQUENCE</scope>
    <source>
        <strain evidence="2">SIG240</strain>
    </source>
</reference>
<dbReference type="SMART" id="SM00530">
    <property type="entry name" value="HTH_XRE"/>
    <property type="match status" value="1"/>
</dbReference>
<dbReference type="EMBL" id="SVBY01000012">
    <property type="protein sequence ID" value="MBE6092127.1"/>
    <property type="molecule type" value="Genomic_DNA"/>
</dbReference>
<feature type="domain" description="HTH cro/C1-type" evidence="1">
    <location>
        <begin position="12"/>
        <end position="66"/>
    </location>
</feature>
<accession>A0A927WQJ2</accession>
<dbReference type="Proteomes" id="UP000761380">
    <property type="component" value="Unassembled WGS sequence"/>
</dbReference>
<dbReference type="Pfam" id="PF01381">
    <property type="entry name" value="HTH_3"/>
    <property type="match status" value="1"/>
</dbReference>
<dbReference type="PROSITE" id="PS50943">
    <property type="entry name" value="HTH_CROC1"/>
    <property type="match status" value="1"/>
</dbReference>